<evidence type="ECO:0000313" key="1">
    <source>
        <dbReference type="EMBL" id="GJE00142.1"/>
    </source>
</evidence>
<dbReference type="Gene3D" id="1.10.490.10">
    <property type="entry name" value="Globins"/>
    <property type="match status" value="1"/>
</dbReference>
<dbReference type="InterPro" id="IPR009050">
    <property type="entry name" value="Globin-like_sf"/>
</dbReference>
<dbReference type="RefSeq" id="WP_238235024.1">
    <property type="nucleotide sequence ID" value="NZ_BPQQ01000022.1"/>
</dbReference>
<protein>
    <submittedName>
        <fullName evidence="1">Group 3 truncated hemoglobin ctb</fullName>
    </submittedName>
</protein>
<dbReference type="Proteomes" id="UP001055153">
    <property type="component" value="Unassembled WGS sequence"/>
</dbReference>
<dbReference type="EMBL" id="BPQQ01000022">
    <property type="protein sequence ID" value="GJE00142.1"/>
    <property type="molecule type" value="Genomic_DNA"/>
</dbReference>
<reference evidence="1" key="1">
    <citation type="journal article" date="2021" name="Front. Microbiol.">
        <title>Comprehensive Comparative Genomics and Phenotyping of Methylobacterium Species.</title>
        <authorList>
            <person name="Alessa O."/>
            <person name="Ogura Y."/>
            <person name="Fujitani Y."/>
            <person name="Takami H."/>
            <person name="Hayashi T."/>
            <person name="Sahin N."/>
            <person name="Tani A."/>
        </authorList>
    </citation>
    <scope>NUCLEOTIDE SEQUENCE</scope>
    <source>
        <strain evidence="1">DSM 17168</strain>
    </source>
</reference>
<dbReference type="InterPro" id="IPR012292">
    <property type="entry name" value="Globin/Proto"/>
</dbReference>
<accession>A0ABQ4SAY5</accession>
<evidence type="ECO:0000313" key="2">
    <source>
        <dbReference type="Proteomes" id="UP001055153"/>
    </source>
</evidence>
<organism evidence="1 2">
    <name type="scientific">Methylobacterium isbiliense</name>
    <dbReference type="NCBI Taxonomy" id="315478"/>
    <lineage>
        <taxon>Bacteria</taxon>
        <taxon>Pseudomonadati</taxon>
        <taxon>Pseudomonadota</taxon>
        <taxon>Alphaproteobacteria</taxon>
        <taxon>Hyphomicrobiales</taxon>
        <taxon>Methylobacteriaceae</taxon>
        <taxon>Methylobacterium</taxon>
    </lineage>
</organism>
<name>A0ABQ4SAY5_9HYPH</name>
<comment type="caution">
    <text evidence="1">The sequence shown here is derived from an EMBL/GenBank/DDBJ whole genome shotgun (WGS) entry which is preliminary data.</text>
</comment>
<reference evidence="1" key="2">
    <citation type="submission" date="2021-08" db="EMBL/GenBank/DDBJ databases">
        <authorList>
            <person name="Tani A."/>
            <person name="Ola A."/>
            <person name="Ogura Y."/>
            <person name="Katsura K."/>
            <person name="Hayashi T."/>
        </authorList>
    </citation>
    <scope>NUCLEOTIDE SEQUENCE</scope>
    <source>
        <strain evidence="1">DSM 17168</strain>
    </source>
</reference>
<keyword evidence="2" id="KW-1185">Reference proteome</keyword>
<sequence>MARTILDENSLAPFLAAFYEAVRRDPLIGPVFAAAIADADWPQHMATIEAFWSSVLFKTGRYKGNPFGKHQALGVLQPEHFARWLDLFRDTAAARFHPEDAVALQARAERIGDSLRAGLFFRPETAVEPPVVGGADAPTGTT</sequence>
<proteinExistence type="predicted"/>
<gene>
    <name evidence="1" type="primary">ctb</name>
    <name evidence="1" type="ORF">GMJLKIPL_2060</name>
</gene>
<dbReference type="CDD" id="cd08916">
    <property type="entry name" value="TrHb3_P"/>
    <property type="match status" value="1"/>
</dbReference>
<dbReference type="SUPFAM" id="SSF46458">
    <property type="entry name" value="Globin-like"/>
    <property type="match status" value="1"/>
</dbReference>